<gene>
    <name evidence="1" type="ORF">EOD43_18150</name>
</gene>
<dbReference type="RefSeq" id="WP_127745470.1">
    <property type="nucleotide sequence ID" value="NZ_SACN01000003.1"/>
</dbReference>
<comment type="caution">
    <text evidence="1">The sequence shown here is derived from an EMBL/GenBank/DDBJ whole genome shotgun (WGS) entry which is preliminary data.</text>
</comment>
<dbReference type="Proteomes" id="UP000282971">
    <property type="component" value="Unassembled WGS sequence"/>
</dbReference>
<organism evidence="1 2">
    <name type="scientific">Sphingomonas crocodyli</name>
    <dbReference type="NCBI Taxonomy" id="1979270"/>
    <lineage>
        <taxon>Bacteria</taxon>
        <taxon>Pseudomonadati</taxon>
        <taxon>Pseudomonadota</taxon>
        <taxon>Alphaproteobacteria</taxon>
        <taxon>Sphingomonadales</taxon>
        <taxon>Sphingomonadaceae</taxon>
        <taxon>Sphingomonas</taxon>
    </lineage>
</organism>
<protein>
    <submittedName>
        <fullName evidence="1">Uncharacterized protein</fullName>
    </submittedName>
</protein>
<evidence type="ECO:0000313" key="2">
    <source>
        <dbReference type="Proteomes" id="UP000282971"/>
    </source>
</evidence>
<keyword evidence="2" id="KW-1185">Reference proteome</keyword>
<dbReference type="AlphaFoldDB" id="A0A437LXU0"/>
<accession>A0A437LXU0</accession>
<proteinExistence type="predicted"/>
<sequence length="85" mass="9243">MRANALYDVAWAKETLDKRPDRAEIALCDGYARAASPLPSPFVGRPAPSIYVPGGQQRANKLMRGQFIFVIHPESVAAGICPSMK</sequence>
<evidence type="ECO:0000313" key="1">
    <source>
        <dbReference type="EMBL" id="RVT90220.1"/>
    </source>
</evidence>
<reference evidence="1 2" key="1">
    <citation type="submission" date="2019-01" db="EMBL/GenBank/DDBJ databases">
        <authorList>
            <person name="Chen W.-M."/>
        </authorList>
    </citation>
    <scope>NUCLEOTIDE SEQUENCE [LARGE SCALE GENOMIC DNA]</scope>
    <source>
        <strain evidence="1 2">CCP-7</strain>
    </source>
</reference>
<name>A0A437LXU0_9SPHN</name>
<dbReference type="EMBL" id="SACN01000003">
    <property type="protein sequence ID" value="RVT90220.1"/>
    <property type="molecule type" value="Genomic_DNA"/>
</dbReference>